<accession>A0ABT5VKT7</accession>
<comment type="caution">
    <text evidence="1">The sequence shown here is derived from an EMBL/GenBank/DDBJ whole genome shotgun (WGS) entry which is preliminary data.</text>
</comment>
<dbReference type="EMBL" id="JAOTPO010000025">
    <property type="protein sequence ID" value="MDE5416060.1"/>
    <property type="molecule type" value="Genomic_DNA"/>
</dbReference>
<keyword evidence="2" id="KW-1185">Reference proteome</keyword>
<evidence type="ECO:0008006" key="3">
    <source>
        <dbReference type="Google" id="ProtNLM"/>
    </source>
</evidence>
<dbReference type="Proteomes" id="UP001148125">
    <property type="component" value="Unassembled WGS sequence"/>
</dbReference>
<dbReference type="RefSeq" id="WP_275120649.1">
    <property type="nucleotide sequence ID" value="NZ_JAOTPO010000025.1"/>
</dbReference>
<proteinExistence type="predicted"/>
<sequence>MELMTSWEKKGFDKGIAKGIKKGIEKGISQGVERVATQMILKDFPSHDISDLTGLSLVEIEKLKKQLDSDVNS</sequence>
<evidence type="ECO:0000313" key="2">
    <source>
        <dbReference type="Proteomes" id="UP001148125"/>
    </source>
</evidence>
<protein>
    <recommendedName>
        <fullName evidence="3">Transposase</fullName>
    </recommendedName>
</protein>
<gene>
    <name evidence="1" type="ORF">N7Z68_22280</name>
</gene>
<reference evidence="1" key="1">
    <citation type="submission" date="2024-05" db="EMBL/GenBank/DDBJ databases">
        <title>Alkalihalobacillus sp. strain MEB203 novel alkaliphilic bacterium from Lonar Lake, India.</title>
        <authorList>
            <person name="Joshi A."/>
            <person name="Thite S."/>
            <person name="Mengade P."/>
        </authorList>
    </citation>
    <scope>NUCLEOTIDE SEQUENCE</scope>
    <source>
        <strain evidence="1">MEB 203</strain>
    </source>
</reference>
<organism evidence="1 2">
    <name type="scientific">Alkalihalobacterium chitinilyticum</name>
    <dbReference type="NCBI Taxonomy" id="2980103"/>
    <lineage>
        <taxon>Bacteria</taxon>
        <taxon>Bacillati</taxon>
        <taxon>Bacillota</taxon>
        <taxon>Bacilli</taxon>
        <taxon>Bacillales</taxon>
        <taxon>Bacillaceae</taxon>
        <taxon>Alkalihalobacterium</taxon>
    </lineage>
</organism>
<name>A0ABT5VKT7_9BACI</name>
<evidence type="ECO:0000313" key="1">
    <source>
        <dbReference type="EMBL" id="MDE5416060.1"/>
    </source>
</evidence>